<feature type="compositionally biased region" description="Polar residues" evidence="1">
    <location>
        <begin position="122"/>
        <end position="137"/>
    </location>
</feature>
<dbReference type="RefSeq" id="WP_271794423.1">
    <property type="nucleotide sequence ID" value="NZ_JAQMUC010000004.1"/>
</dbReference>
<feature type="region of interest" description="Disordered" evidence="1">
    <location>
        <begin position="388"/>
        <end position="413"/>
    </location>
</feature>
<feature type="compositionally biased region" description="Polar residues" evidence="1">
    <location>
        <begin position="394"/>
        <end position="413"/>
    </location>
</feature>
<dbReference type="SUPFAM" id="SSF52266">
    <property type="entry name" value="SGNH hydrolase"/>
    <property type="match status" value="1"/>
</dbReference>
<comment type="caution">
    <text evidence="2">The sequence shown here is derived from an EMBL/GenBank/DDBJ whole genome shotgun (WGS) entry which is preliminary data.</text>
</comment>
<evidence type="ECO:0000256" key="1">
    <source>
        <dbReference type="SAM" id="MobiDB-lite"/>
    </source>
</evidence>
<dbReference type="InterPro" id="IPR011468">
    <property type="entry name" value="DUF1574"/>
</dbReference>
<dbReference type="Pfam" id="PF07611">
    <property type="entry name" value="DUF1574"/>
    <property type="match status" value="1"/>
</dbReference>
<evidence type="ECO:0000313" key="3">
    <source>
        <dbReference type="Proteomes" id="UP001211249"/>
    </source>
</evidence>
<reference evidence="2 3" key="1">
    <citation type="submission" date="2023-01" db="EMBL/GenBank/DDBJ databases">
        <title>Genomes from the Australian National Cyanobacteria Reference Collection.</title>
        <authorList>
            <person name="Willis A."/>
            <person name="Lee E.M.F."/>
        </authorList>
    </citation>
    <scope>NUCLEOTIDE SEQUENCE [LARGE SCALE GENOMIC DNA]</scope>
    <source>
        <strain evidence="2 3">CS-1226</strain>
    </source>
</reference>
<gene>
    <name evidence="2" type="ORF">PN451_00435</name>
</gene>
<sequence>MKTVLFKFFNRQKFLAPSVSHIINLNTYVIKVRLLGNELYILCEGVECLQGWQILLELLQPLEENNVDSLTSDYQYSVYKVLVYGRKPGEDIPQWCYRLYLNQLNQHLEQVEKSLLAARETPTGSDGSLMISNQSSAQERDTEPDWLSLLNLTPPEVMLKPWDDWGNMPAIARMLKTSAMQVMLIPTEDLLDMICDHPICPTLYQVSRKFTQLMIRELQISAISGFSIYGRRAADKELMWFHGLNMVERSRLVPAEIMKFAATPEYVSYQITDQTREPILCPNSRNEKVQNLDKQIAKNWAAKINKQIKKLLLNSQLFTTFNQDTNQNPDDKDDKDKGIGGGMIWLGLGLILTLQCDFILGYVLGRSLKIYPQVSVSNNIVSPLPLASQPSLPGENNQTRPVSNQSVTPESLNHDQSTFNASEFINDHDTNFPVAPLKENANATAMLLAARSQMPSFNARQLDEQLALYKQRLAMKKRPPDVLIVGSSRALRGVDPLALSRALVSQGHSNVDIFNFGINGATAQVVDCLIRQILEPEELPKLILWADGSRAFNNGREDITFNAIAVSQGYKQILQKTRNRVNADAVNKNQEGSLGEISSKPATKDMNSYQAADSWLNQSLSGLSASYKNREQIKTLLQKKFENLPFSYQHSQVKPKVNLTSYSAITNSLEGVDFDGFLPIFARFNPATYYQKHPKVSGDYDNDYKSFQLAGKQDRAFRSVLEFTKKNNISLVFVNMPLTSDYLDPVRTKYEQQFQKHLLKFTSDPHFIYRDLSQLWPTASNYFSDPSHINRYGAYEVSKNLALDPIISWTKK</sequence>
<dbReference type="Proteomes" id="UP001211249">
    <property type="component" value="Unassembled WGS sequence"/>
</dbReference>
<organism evidence="2 3">
    <name type="scientific">Dolichospermum planctonicum CS-1226</name>
    <dbReference type="NCBI Taxonomy" id="3021751"/>
    <lineage>
        <taxon>Bacteria</taxon>
        <taxon>Bacillati</taxon>
        <taxon>Cyanobacteriota</taxon>
        <taxon>Cyanophyceae</taxon>
        <taxon>Nostocales</taxon>
        <taxon>Aphanizomenonaceae</taxon>
        <taxon>Dolichospermum</taxon>
        <taxon>Dolichospermum planctonicum</taxon>
    </lineage>
</organism>
<accession>A0ABT5AAM7</accession>
<dbReference type="EMBL" id="JAQMUC010000004">
    <property type="protein sequence ID" value="MDB9534323.1"/>
    <property type="molecule type" value="Genomic_DNA"/>
</dbReference>
<proteinExistence type="predicted"/>
<feature type="region of interest" description="Disordered" evidence="1">
    <location>
        <begin position="122"/>
        <end position="142"/>
    </location>
</feature>
<evidence type="ECO:0000313" key="2">
    <source>
        <dbReference type="EMBL" id="MDB9534323.1"/>
    </source>
</evidence>
<protein>
    <submittedName>
        <fullName evidence="2">DUF1574 family protein</fullName>
    </submittedName>
</protein>
<keyword evidence="3" id="KW-1185">Reference proteome</keyword>
<name>A0ABT5AAM7_9CYAN</name>